<proteinExistence type="predicted"/>
<evidence type="ECO:0000313" key="2">
    <source>
        <dbReference type="EMBL" id="JAT42722.1"/>
    </source>
</evidence>
<gene>
    <name evidence="3" type="ORF">g.124050</name>
    <name evidence="2" type="ORF">g.124058</name>
</gene>
<name>A0A1D1XK35_9ARAE</name>
<keyword evidence="1" id="KW-0812">Transmembrane</keyword>
<reference evidence="2" key="1">
    <citation type="submission" date="2015-07" db="EMBL/GenBank/DDBJ databases">
        <title>Transcriptome Assembly of Anthurium amnicola.</title>
        <authorList>
            <person name="Suzuki J."/>
        </authorList>
    </citation>
    <scope>NUCLEOTIDE SEQUENCE</scope>
</reference>
<feature type="transmembrane region" description="Helical" evidence="1">
    <location>
        <begin position="76"/>
        <end position="101"/>
    </location>
</feature>
<protein>
    <submittedName>
        <fullName evidence="2">Uncharacterized protein</fullName>
    </submittedName>
</protein>
<dbReference type="AlphaFoldDB" id="A0A1D1XK35"/>
<organism evidence="2">
    <name type="scientific">Anthurium amnicola</name>
    <dbReference type="NCBI Taxonomy" id="1678845"/>
    <lineage>
        <taxon>Eukaryota</taxon>
        <taxon>Viridiplantae</taxon>
        <taxon>Streptophyta</taxon>
        <taxon>Embryophyta</taxon>
        <taxon>Tracheophyta</taxon>
        <taxon>Spermatophyta</taxon>
        <taxon>Magnoliopsida</taxon>
        <taxon>Liliopsida</taxon>
        <taxon>Araceae</taxon>
        <taxon>Pothoideae</taxon>
        <taxon>Potheae</taxon>
        <taxon>Anthurium</taxon>
    </lineage>
</organism>
<sequence length="102" mass="11852">MGKYDLHAPLLLVIIIIFLPETFLGPCSSLTFFFLFKIFHSLLISEVILDTFELLELQEFHLKIIEFSMNIMHQHGPIIATILSFCFIFSIVMVVIDMLFIE</sequence>
<evidence type="ECO:0000256" key="1">
    <source>
        <dbReference type="SAM" id="Phobius"/>
    </source>
</evidence>
<accession>A0A1D1XK35</accession>
<evidence type="ECO:0000313" key="3">
    <source>
        <dbReference type="EMBL" id="JAT53590.1"/>
    </source>
</evidence>
<dbReference type="EMBL" id="GDJX01014346">
    <property type="protein sequence ID" value="JAT53590.1"/>
    <property type="molecule type" value="Transcribed_RNA"/>
</dbReference>
<dbReference type="EMBL" id="GDJX01025214">
    <property type="protein sequence ID" value="JAT42722.1"/>
    <property type="molecule type" value="Transcribed_RNA"/>
</dbReference>
<keyword evidence="1" id="KW-1133">Transmembrane helix</keyword>
<keyword evidence="1" id="KW-0472">Membrane</keyword>